<evidence type="ECO:0000256" key="11">
    <source>
        <dbReference type="HAMAP-Rule" id="MF_00165"/>
    </source>
</evidence>
<evidence type="ECO:0000313" key="13">
    <source>
        <dbReference type="EMBL" id="OFE11420.1"/>
    </source>
</evidence>
<comment type="caution">
    <text evidence="13">The sequence shown here is derived from an EMBL/GenBank/DDBJ whole genome shotgun (WGS) entry which is preliminary data.</text>
</comment>
<keyword evidence="7 11" id="KW-0418">Kinase</keyword>
<dbReference type="EC" id="2.7.4.9" evidence="2 11"/>
<dbReference type="InterPro" id="IPR018095">
    <property type="entry name" value="Thymidylate_kin_CS"/>
</dbReference>
<dbReference type="GO" id="GO:0006227">
    <property type="term" value="P:dUDP biosynthetic process"/>
    <property type="evidence" value="ECO:0007669"/>
    <property type="project" value="TreeGrafter"/>
</dbReference>
<comment type="catalytic activity">
    <reaction evidence="10 11">
        <text>dTMP + ATP = dTDP + ADP</text>
        <dbReference type="Rhea" id="RHEA:13517"/>
        <dbReference type="ChEBI" id="CHEBI:30616"/>
        <dbReference type="ChEBI" id="CHEBI:58369"/>
        <dbReference type="ChEBI" id="CHEBI:63528"/>
        <dbReference type="ChEBI" id="CHEBI:456216"/>
        <dbReference type="EC" id="2.7.4.9"/>
    </reaction>
</comment>
<keyword evidence="6 11" id="KW-0547">Nucleotide-binding</keyword>
<keyword evidence="4 11" id="KW-0808">Transferase</keyword>
<dbReference type="SUPFAM" id="SSF52540">
    <property type="entry name" value="P-loop containing nucleoside triphosphate hydrolases"/>
    <property type="match status" value="1"/>
</dbReference>
<reference evidence="14" key="1">
    <citation type="submission" date="2016-07" db="EMBL/GenBank/DDBJ databases">
        <authorList>
            <person name="Florea S."/>
            <person name="Webb J.S."/>
            <person name="Jaromczyk J."/>
            <person name="Schardl C.L."/>
        </authorList>
    </citation>
    <scope>NUCLEOTIDE SEQUENCE [LARGE SCALE GENOMIC DNA]</scope>
    <source>
        <strain evidence="14">KCTC 42131</strain>
    </source>
</reference>
<evidence type="ECO:0000256" key="3">
    <source>
        <dbReference type="ARBA" id="ARBA00017144"/>
    </source>
</evidence>
<dbReference type="EMBL" id="MASR01000002">
    <property type="protein sequence ID" value="OFE11420.1"/>
    <property type="molecule type" value="Genomic_DNA"/>
</dbReference>
<gene>
    <name evidence="11" type="primary">tmk</name>
    <name evidence="13" type="ORF">PHACT_12755</name>
</gene>
<dbReference type="GO" id="GO:0005829">
    <property type="term" value="C:cytosol"/>
    <property type="evidence" value="ECO:0007669"/>
    <property type="project" value="TreeGrafter"/>
</dbReference>
<dbReference type="PROSITE" id="PS01331">
    <property type="entry name" value="THYMIDYLATE_KINASE"/>
    <property type="match status" value="1"/>
</dbReference>
<keyword evidence="14" id="KW-1185">Reference proteome</keyword>
<dbReference type="GO" id="GO:0006233">
    <property type="term" value="P:dTDP biosynthetic process"/>
    <property type="evidence" value="ECO:0007669"/>
    <property type="project" value="InterPro"/>
</dbReference>
<dbReference type="Proteomes" id="UP000175669">
    <property type="component" value="Unassembled WGS sequence"/>
</dbReference>
<dbReference type="RefSeq" id="WP_070118654.1">
    <property type="nucleotide sequence ID" value="NZ_MASR01000002.1"/>
</dbReference>
<dbReference type="Pfam" id="PF02223">
    <property type="entry name" value="Thymidylate_kin"/>
    <property type="match status" value="1"/>
</dbReference>
<evidence type="ECO:0000256" key="1">
    <source>
        <dbReference type="ARBA" id="ARBA00009776"/>
    </source>
</evidence>
<evidence type="ECO:0000256" key="9">
    <source>
        <dbReference type="ARBA" id="ARBA00029962"/>
    </source>
</evidence>
<name>A0A1E8CG27_9GAMM</name>
<evidence type="ECO:0000313" key="14">
    <source>
        <dbReference type="Proteomes" id="UP000175669"/>
    </source>
</evidence>
<comment type="similarity">
    <text evidence="1 11">Belongs to the thymidylate kinase family.</text>
</comment>
<dbReference type="GO" id="GO:0004798">
    <property type="term" value="F:dTMP kinase activity"/>
    <property type="evidence" value="ECO:0007669"/>
    <property type="project" value="UniProtKB-UniRule"/>
</dbReference>
<keyword evidence="5 11" id="KW-0545">Nucleotide biosynthesis</keyword>
<dbReference type="HAMAP" id="MF_00165">
    <property type="entry name" value="Thymidylate_kinase"/>
    <property type="match status" value="1"/>
</dbReference>
<evidence type="ECO:0000259" key="12">
    <source>
        <dbReference type="Pfam" id="PF02223"/>
    </source>
</evidence>
<dbReference type="PANTHER" id="PTHR10344">
    <property type="entry name" value="THYMIDYLATE KINASE"/>
    <property type="match status" value="1"/>
</dbReference>
<protein>
    <recommendedName>
        <fullName evidence="3 11">Thymidylate kinase</fullName>
        <ecNumber evidence="2 11">2.7.4.9</ecNumber>
    </recommendedName>
    <alternativeName>
        <fullName evidence="9 11">dTMP kinase</fullName>
    </alternativeName>
</protein>
<comment type="function">
    <text evidence="11">Phosphorylation of dTMP to form dTDP in both de novo and salvage pathways of dTTP synthesis.</text>
</comment>
<dbReference type="NCBIfam" id="TIGR00041">
    <property type="entry name" value="DTMP_kinase"/>
    <property type="match status" value="1"/>
</dbReference>
<keyword evidence="8 11" id="KW-0067">ATP-binding</keyword>
<evidence type="ECO:0000256" key="4">
    <source>
        <dbReference type="ARBA" id="ARBA00022679"/>
    </source>
</evidence>
<evidence type="ECO:0000256" key="6">
    <source>
        <dbReference type="ARBA" id="ARBA00022741"/>
    </source>
</evidence>
<dbReference type="GO" id="GO:0005524">
    <property type="term" value="F:ATP binding"/>
    <property type="evidence" value="ECO:0007669"/>
    <property type="project" value="UniProtKB-UniRule"/>
</dbReference>
<evidence type="ECO:0000256" key="7">
    <source>
        <dbReference type="ARBA" id="ARBA00022777"/>
    </source>
</evidence>
<dbReference type="GO" id="GO:0006235">
    <property type="term" value="P:dTTP biosynthetic process"/>
    <property type="evidence" value="ECO:0007669"/>
    <property type="project" value="UniProtKB-UniRule"/>
</dbReference>
<dbReference type="OrthoDB" id="9774907at2"/>
<feature type="domain" description="Thymidylate kinase-like" evidence="12">
    <location>
        <begin position="5"/>
        <end position="196"/>
    </location>
</feature>
<dbReference type="PANTHER" id="PTHR10344:SF4">
    <property type="entry name" value="UMP-CMP KINASE 2, MITOCHONDRIAL"/>
    <property type="match status" value="1"/>
</dbReference>
<evidence type="ECO:0000256" key="2">
    <source>
        <dbReference type="ARBA" id="ARBA00012980"/>
    </source>
</evidence>
<proteinExistence type="inferred from homology"/>
<dbReference type="STRING" id="1524254.PHACT_12755"/>
<dbReference type="Gene3D" id="3.40.50.300">
    <property type="entry name" value="P-loop containing nucleotide triphosphate hydrolases"/>
    <property type="match status" value="1"/>
</dbReference>
<dbReference type="InterPro" id="IPR027417">
    <property type="entry name" value="P-loop_NTPase"/>
</dbReference>
<sequence>MLIVLEGIDGCGKTTVIEGVRKHLADLGFDALATSEFGHQHPWAKRLRQELMDNVRDPIEQYRTVLKARDEHMNGVLIPAAGLQKIVLMDRYIMSTMAYQGQSEFTPVRQIMDDHANVFNFPVADLTIVLSCTVSTAIKRQQASGKAMDAIDSAGREFFSRASEIYISSANAIARQRPNKIRIVDAEQPLDDVLHEVINAVSGLIMTRDVA</sequence>
<dbReference type="CDD" id="cd01672">
    <property type="entry name" value="TMPK"/>
    <property type="match status" value="1"/>
</dbReference>
<evidence type="ECO:0000256" key="8">
    <source>
        <dbReference type="ARBA" id="ARBA00022840"/>
    </source>
</evidence>
<accession>A0A1E8CG27</accession>
<evidence type="ECO:0000256" key="5">
    <source>
        <dbReference type="ARBA" id="ARBA00022727"/>
    </source>
</evidence>
<evidence type="ECO:0000256" key="10">
    <source>
        <dbReference type="ARBA" id="ARBA00048743"/>
    </source>
</evidence>
<feature type="binding site" evidence="11">
    <location>
        <begin position="7"/>
        <end position="14"/>
    </location>
    <ligand>
        <name>ATP</name>
        <dbReference type="ChEBI" id="CHEBI:30616"/>
    </ligand>
</feature>
<organism evidence="13 14">
    <name type="scientific">Pseudohongiella acticola</name>
    <dbReference type="NCBI Taxonomy" id="1524254"/>
    <lineage>
        <taxon>Bacteria</taxon>
        <taxon>Pseudomonadati</taxon>
        <taxon>Pseudomonadota</taxon>
        <taxon>Gammaproteobacteria</taxon>
        <taxon>Pseudomonadales</taxon>
        <taxon>Pseudohongiellaceae</taxon>
        <taxon>Pseudohongiella</taxon>
    </lineage>
</organism>
<dbReference type="InterPro" id="IPR039430">
    <property type="entry name" value="Thymidylate_kin-like_dom"/>
</dbReference>
<dbReference type="InterPro" id="IPR018094">
    <property type="entry name" value="Thymidylate_kinase"/>
</dbReference>
<dbReference type="AlphaFoldDB" id="A0A1E8CG27"/>